<dbReference type="PANTHER" id="PTHR18968">
    <property type="entry name" value="THIAMINE PYROPHOSPHATE ENZYMES"/>
    <property type="match status" value="1"/>
</dbReference>
<dbReference type="Gene3D" id="3.40.50.1220">
    <property type="entry name" value="TPP-binding domain"/>
    <property type="match status" value="1"/>
</dbReference>
<dbReference type="GO" id="GO:0005948">
    <property type="term" value="C:acetolactate synthase complex"/>
    <property type="evidence" value="ECO:0007669"/>
    <property type="project" value="TreeGrafter"/>
</dbReference>
<evidence type="ECO:0000313" key="7">
    <source>
        <dbReference type="EMBL" id="OAV61534.1"/>
    </source>
</evidence>
<protein>
    <recommendedName>
        <fullName evidence="9">Thiamine pyrophosphate-binding protein</fullName>
    </recommendedName>
</protein>
<organism evidence="7 8">
    <name type="scientific">Enteractinococcus helveticum</name>
    <dbReference type="NCBI Taxonomy" id="1837282"/>
    <lineage>
        <taxon>Bacteria</taxon>
        <taxon>Bacillati</taxon>
        <taxon>Actinomycetota</taxon>
        <taxon>Actinomycetes</taxon>
        <taxon>Micrococcales</taxon>
        <taxon>Micrococcaceae</taxon>
    </lineage>
</organism>
<dbReference type="Pfam" id="PF02775">
    <property type="entry name" value="TPP_enzyme_C"/>
    <property type="match status" value="1"/>
</dbReference>
<evidence type="ECO:0000256" key="3">
    <source>
        <dbReference type="RuleBase" id="RU362132"/>
    </source>
</evidence>
<dbReference type="EMBL" id="LXEY01000016">
    <property type="protein sequence ID" value="OAV61534.1"/>
    <property type="molecule type" value="Genomic_DNA"/>
</dbReference>
<dbReference type="CDD" id="cd00568">
    <property type="entry name" value="TPP_enzymes"/>
    <property type="match status" value="1"/>
</dbReference>
<dbReference type="InterPro" id="IPR045229">
    <property type="entry name" value="TPP_enz"/>
</dbReference>
<keyword evidence="2 3" id="KW-0786">Thiamine pyrophosphate</keyword>
<feature type="domain" description="Thiamine pyrophosphate enzyme central" evidence="4">
    <location>
        <begin position="184"/>
        <end position="314"/>
    </location>
</feature>
<evidence type="ECO:0000259" key="5">
    <source>
        <dbReference type="Pfam" id="PF02775"/>
    </source>
</evidence>
<comment type="similarity">
    <text evidence="1 3">Belongs to the TPP enzyme family.</text>
</comment>
<feature type="domain" description="Thiamine pyrophosphate enzyme TPP-binding" evidence="5">
    <location>
        <begin position="378"/>
        <end position="510"/>
    </location>
</feature>
<dbReference type="Proteomes" id="UP000078292">
    <property type="component" value="Unassembled WGS sequence"/>
</dbReference>
<evidence type="ECO:0008006" key="9">
    <source>
        <dbReference type="Google" id="ProtNLM"/>
    </source>
</evidence>
<dbReference type="InterPro" id="IPR012001">
    <property type="entry name" value="Thiamin_PyroP_enz_TPP-bd_dom"/>
</dbReference>
<dbReference type="InterPro" id="IPR012000">
    <property type="entry name" value="Thiamin_PyroP_enz_cen_dom"/>
</dbReference>
<dbReference type="RefSeq" id="WP_043057587.1">
    <property type="nucleotide sequence ID" value="NZ_LXEY01000016.1"/>
</dbReference>
<dbReference type="SUPFAM" id="SSF52467">
    <property type="entry name" value="DHS-like NAD/FAD-binding domain"/>
    <property type="match status" value="1"/>
</dbReference>
<keyword evidence="8" id="KW-1185">Reference proteome</keyword>
<proteinExistence type="inferred from homology"/>
<gene>
    <name evidence="7" type="ORF">A6F49_08835</name>
</gene>
<comment type="caution">
    <text evidence="7">The sequence shown here is derived from an EMBL/GenBank/DDBJ whole genome shotgun (WGS) entry which is preliminary data.</text>
</comment>
<dbReference type="STRING" id="1837282.A6F49_08835"/>
<dbReference type="SUPFAM" id="SSF52518">
    <property type="entry name" value="Thiamin diphosphate-binding fold (THDP-binding)"/>
    <property type="match status" value="2"/>
</dbReference>
<dbReference type="InterPro" id="IPR029061">
    <property type="entry name" value="THDP-binding"/>
</dbReference>
<dbReference type="GO" id="GO:0009097">
    <property type="term" value="P:isoleucine biosynthetic process"/>
    <property type="evidence" value="ECO:0007669"/>
    <property type="project" value="TreeGrafter"/>
</dbReference>
<evidence type="ECO:0000256" key="2">
    <source>
        <dbReference type="ARBA" id="ARBA00023052"/>
    </source>
</evidence>
<evidence type="ECO:0000256" key="1">
    <source>
        <dbReference type="ARBA" id="ARBA00007812"/>
    </source>
</evidence>
<evidence type="ECO:0000259" key="6">
    <source>
        <dbReference type="Pfam" id="PF02776"/>
    </source>
</evidence>
<dbReference type="GO" id="GO:0003984">
    <property type="term" value="F:acetolactate synthase activity"/>
    <property type="evidence" value="ECO:0007669"/>
    <property type="project" value="TreeGrafter"/>
</dbReference>
<dbReference type="InterPro" id="IPR029035">
    <property type="entry name" value="DHS-like_NAD/FAD-binding_dom"/>
</dbReference>
<dbReference type="InterPro" id="IPR011766">
    <property type="entry name" value="TPP_enzyme_TPP-bd"/>
</dbReference>
<dbReference type="AlphaFoldDB" id="A0A1B7M0I9"/>
<evidence type="ECO:0000313" key="8">
    <source>
        <dbReference type="Proteomes" id="UP000078292"/>
    </source>
</evidence>
<dbReference type="CDD" id="cd07035">
    <property type="entry name" value="TPP_PYR_POX_like"/>
    <property type="match status" value="1"/>
</dbReference>
<dbReference type="GO" id="GO:0050660">
    <property type="term" value="F:flavin adenine dinucleotide binding"/>
    <property type="evidence" value="ECO:0007669"/>
    <property type="project" value="TreeGrafter"/>
</dbReference>
<dbReference type="PANTHER" id="PTHR18968:SF13">
    <property type="entry name" value="ACETOLACTATE SYNTHASE CATALYTIC SUBUNIT, MITOCHONDRIAL"/>
    <property type="match status" value="1"/>
</dbReference>
<reference evidence="7 8" key="1">
    <citation type="submission" date="2016-04" db="EMBL/GenBank/DDBJ databases">
        <title>First whole genome shotgun sequence of the bacterium Enteractinococcus sp. strain UASWS1574.</title>
        <authorList>
            <person name="Crovadore J."/>
            <person name="Chablais R."/>
            <person name="Lefort F."/>
        </authorList>
    </citation>
    <scope>NUCLEOTIDE SEQUENCE [LARGE SCALE GENOMIC DNA]</scope>
    <source>
        <strain evidence="7 8">UASWS1574</strain>
    </source>
</reference>
<feature type="domain" description="Thiamine pyrophosphate enzyme N-terminal TPP-binding" evidence="6">
    <location>
        <begin position="3"/>
        <end position="103"/>
    </location>
</feature>
<dbReference type="GO" id="GO:0000287">
    <property type="term" value="F:magnesium ion binding"/>
    <property type="evidence" value="ECO:0007669"/>
    <property type="project" value="InterPro"/>
</dbReference>
<dbReference type="GO" id="GO:0009099">
    <property type="term" value="P:L-valine biosynthetic process"/>
    <property type="evidence" value="ECO:0007669"/>
    <property type="project" value="TreeGrafter"/>
</dbReference>
<accession>A0A1B7M0I9</accession>
<name>A0A1B7M0I9_9MICC</name>
<dbReference type="Gene3D" id="3.40.50.970">
    <property type="match status" value="2"/>
</dbReference>
<dbReference type="GO" id="GO:0030976">
    <property type="term" value="F:thiamine pyrophosphate binding"/>
    <property type="evidence" value="ECO:0007669"/>
    <property type="project" value="InterPro"/>
</dbReference>
<evidence type="ECO:0000259" key="4">
    <source>
        <dbReference type="Pfam" id="PF00205"/>
    </source>
</evidence>
<dbReference type="Pfam" id="PF02776">
    <property type="entry name" value="TPP_enzyme_N"/>
    <property type="match status" value="1"/>
</dbReference>
<dbReference type="Pfam" id="PF00205">
    <property type="entry name" value="TPP_enzyme_M"/>
    <property type="match status" value="1"/>
</dbReference>
<sequence length="547" mass="57501">MSTVSEVVARVVAEHTTQVFALMGNGNAYFTDALARENKVRMTGLRHEAGTVASADAYYRVSRNIAVATTTFGPGYTNTITPLAEAVQSRTPMVFIVGGQPTTGPRPWDVDQVAIATSVGAPTITLTTANPAQATTDAFATAWAQRVPVVLFIPHDIGATHAEPEPDVVAAAVPAAPEVPGSVLDDAAQLLANAKRPLIVAGRGAREAASALGELAYQLGALTASSAPARGTFAGRPYDLGVCGGFASEPSSELIRAADVVLVVGAGLNQFTTAFNTQFNTEAQLIQIDLAHDKTNERVDVFLHGEATATVEALATRLETSTTPPLPWQGQAEHARESMLNFDRDTGTGQAEDGLLDPRSAMHRLNTILPANRQVVSDGGHFIGWSSYYLDLPAPDSLTMVGTQYQSIGLGLPSAPGVALGRPDATTIVATGDGGGSMGLPDLHALVHTATSAVVLVFNDACYGAEIHQYGSQGLDEQIMEIEQIDFATVAKGFGAQGVVIHAMDDLDQVQTWVDDGARGTLVVDLRISRTIVAPYILEIIELTIKR</sequence>